<proteinExistence type="predicted"/>
<organism evidence="1 2">
    <name type="scientific">Candidatus Epulonipiscium fishelsonii</name>
    <dbReference type="NCBI Taxonomy" id="77094"/>
    <lineage>
        <taxon>Bacteria</taxon>
        <taxon>Bacillati</taxon>
        <taxon>Bacillota</taxon>
        <taxon>Clostridia</taxon>
        <taxon>Lachnospirales</taxon>
        <taxon>Lachnospiraceae</taxon>
        <taxon>Candidatus Epulonipiscium</taxon>
    </lineage>
</organism>
<sequence>MINQILFIIVVIVSNVIQVLTGFAGTMLAMPASMQLIGINEARAVLNAVALVLFIIVAVQNYKYVNKKEVVKITALMLLGMGVGIYLLQIMPTGILLDIYAILIICIALKKMFIQKEMPLPNFIMILVIFLAGIIHGIFNSGGSLLVIYAVTVLKDKNDFRATLAVIWVILNSSLLITHAQQGLFTSQVCILTVISILTAILSIKIGNKLHNKINQQVFLKITYVLLLISGLMLIF</sequence>
<gene>
    <name evidence="1" type="ORF">AN396_13255</name>
</gene>
<keyword evidence="2" id="KW-1185">Reference proteome</keyword>
<dbReference type="EMBL" id="LJDB01000007">
    <property type="protein sequence ID" value="ONI42761.1"/>
    <property type="molecule type" value="Genomic_DNA"/>
</dbReference>
<comment type="caution">
    <text evidence="1">The sequence shown here is derived from an EMBL/GenBank/DDBJ whole genome shotgun (WGS) entry which is preliminary data.</text>
</comment>
<protein>
    <submittedName>
        <fullName evidence="1">Uncharacterized protein</fullName>
    </submittedName>
</protein>
<evidence type="ECO:0000313" key="1">
    <source>
        <dbReference type="EMBL" id="ONI42761.1"/>
    </source>
</evidence>
<evidence type="ECO:0000313" key="2">
    <source>
        <dbReference type="Proteomes" id="UP000188605"/>
    </source>
</evidence>
<name>A0ACC8XGK7_9FIRM</name>
<dbReference type="Proteomes" id="UP000188605">
    <property type="component" value="Unassembled WGS sequence"/>
</dbReference>
<accession>A0ACC8XGK7</accession>
<reference evidence="1" key="1">
    <citation type="submission" date="2016-08" db="EMBL/GenBank/DDBJ databases">
        <authorList>
            <person name="Ngugi D.K."/>
            <person name="Miyake S."/>
            <person name="Stingl U."/>
        </authorList>
    </citation>
    <scope>NUCLEOTIDE SEQUENCE</scope>
    <source>
        <strain evidence="1">SCG-B11WGA-EpuloA1</strain>
    </source>
</reference>